<evidence type="ECO:0000256" key="7">
    <source>
        <dbReference type="SAM" id="Phobius"/>
    </source>
</evidence>
<evidence type="ECO:0000256" key="3">
    <source>
        <dbReference type="ARBA" id="ARBA00022801"/>
    </source>
</evidence>
<keyword evidence="7" id="KW-0472">Membrane</keyword>
<evidence type="ECO:0000256" key="2">
    <source>
        <dbReference type="ARBA" id="ARBA00022723"/>
    </source>
</evidence>
<dbReference type="PANTHER" id="PTHR34978:SF3">
    <property type="entry name" value="SLR0241 PROTEIN"/>
    <property type="match status" value="1"/>
</dbReference>
<proteinExistence type="inferred from homology"/>
<dbReference type="Pfam" id="PF01435">
    <property type="entry name" value="Peptidase_M48"/>
    <property type="match status" value="1"/>
</dbReference>
<keyword evidence="1 6" id="KW-0645">Protease</keyword>
<reference evidence="9" key="1">
    <citation type="submission" date="2021-01" db="EMBL/GenBank/DDBJ databases">
        <title>Whole genome shotgun sequence of Actinoplanes capillaceus NBRC 16408.</title>
        <authorList>
            <person name="Komaki H."/>
            <person name="Tamura T."/>
        </authorList>
    </citation>
    <scope>NUCLEOTIDE SEQUENCE [LARGE SCALE GENOMIC DNA]</scope>
    <source>
        <strain evidence="9">NBRC 16408</strain>
    </source>
</reference>
<evidence type="ECO:0000256" key="6">
    <source>
        <dbReference type="RuleBase" id="RU003983"/>
    </source>
</evidence>
<gene>
    <name evidence="9" type="ORF">Aca07nite_71750</name>
</gene>
<comment type="similarity">
    <text evidence="6">Belongs to the peptidase M48 family.</text>
</comment>
<dbReference type="InterPro" id="IPR001915">
    <property type="entry name" value="Peptidase_M48"/>
</dbReference>
<dbReference type="EMBL" id="BOMF01000136">
    <property type="protein sequence ID" value="GID49900.1"/>
    <property type="molecule type" value="Genomic_DNA"/>
</dbReference>
<keyword evidence="5 6" id="KW-0482">Metalloprotease</keyword>
<evidence type="ECO:0000313" key="9">
    <source>
        <dbReference type="EMBL" id="GID49900.1"/>
    </source>
</evidence>
<feature type="transmembrane region" description="Helical" evidence="7">
    <location>
        <begin position="38"/>
        <end position="61"/>
    </location>
</feature>
<keyword evidence="4 6" id="KW-0862">Zinc</keyword>
<feature type="transmembrane region" description="Helical" evidence="7">
    <location>
        <begin position="82"/>
        <end position="105"/>
    </location>
</feature>
<dbReference type="PANTHER" id="PTHR34978">
    <property type="entry name" value="POSSIBLE SENSOR-TRANSDUCER PROTEIN BLAR"/>
    <property type="match status" value="1"/>
</dbReference>
<sequence length="316" mass="32652">MIVWPLLLFAVAVSVGAPRLLGRARWTCQSPRLGIAAWYATLTAVLSAVGITVAVSVLPLSGGSAPVCMAWQWCVQAARGRYGVLGLLVTAAVAAAAILLAGRLVGCGVRFTREHRARRRQHLQLLSLIGQETAELGATVVQSAQPAAYMVAGPGRRIVVTSAAVAALGPDELAAVLAHERAHAAGRHDVILGGIGLLRMAFPWSALFRTAAQQLGRLVEMRADEVAVTEHRPIVLARALVALAGAPPVIPASAIGATGGDAMARLDRLLDPPARLGTVRKTCIAAVLGLTGMAPTAGLAAVWAFPTLHACLLSAS</sequence>
<feature type="domain" description="Peptidase M48" evidence="8">
    <location>
        <begin position="120"/>
        <end position="190"/>
    </location>
</feature>
<organism evidence="9">
    <name type="scientific">Actinoplanes campanulatus</name>
    <dbReference type="NCBI Taxonomy" id="113559"/>
    <lineage>
        <taxon>Bacteria</taxon>
        <taxon>Bacillati</taxon>
        <taxon>Actinomycetota</taxon>
        <taxon>Actinomycetes</taxon>
        <taxon>Micromonosporales</taxon>
        <taxon>Micromonosporaceae</taxon>
        <taxon>Actinoplanes</taxon>
    </lineage>
</organism>
<evidence type="ECO:0000259" key="8">
    <source>
        <dbReference type="Pfam" id="PF01435"/>
    </source>
</evidence>
<evidence type="ECO:0000256" key="1">
    <source>
        <dbReference type="ARBA" id="ARBA00022670"/>
    </source>
</evidence>
<keyword evidence="2" id="KW-0479">Metal-binding</keyword>
<dbReference type="CDD" id="cd07326">
    <property type="entry name" value="M56_BlaR1_MecR1_like"/>
    <property type="match status" value="1"/>
</dbReference>
<name>A0ABQ3WUD9_9ACTN</name>
<comment type="caution">
    <text evidence="9">The sequence shown here is derived from an EMBL/GenBank/DDBJ whole genome shotgun (WGS) entry which is preliminary data.</text>
</comment>
<protein>
    <recommendedName>
        <fullName evidence="8">Peptidase M48 domain-containing protein</fullName>
    </recommendedName>
</protein>
<keyword evidence="7" id="KW-0812">Transmembrane</keyword>
<evidence type="ECO:0000256" key="4">
    <source>
        <dbReference type="ARBA" id="ARBA00022833"/>
    </source>
</evidence>
<dbReference type="InterPro" id="IPR052173">
    <property type="entry name" value="Beta-lactam_resp_regulator"/>
</dbReference>
<evidence type="ECO:0000256" key="5">
    <source>
        <dbReference type="ARBA" id="ARBA00023049"/>
    </source>
</evidence>
<dbReference type="Gene3D" id="3.30.2010.10">
    <property type="entry name" value="Metalloproteases ('zincins'), catalytic domain"/>
    <property type="match status" value="1"/>
</dbReference>
<keyword evidence="7" id="KW-1133">Transmembrane helix</keyword>
<accession>A0ABQ3WUD9</accession>
<keyword evidence="3 6" id="KW-0378">Hydrolase</keyword>
<comment type="cofactor">
    <cofactor evidence="6">
        <name>Zn(2+)</name>
        <dbReference type="ChEBI" id="CHEBI:29105"/>
    </cofactor>
    <text evidence="6">Binds 1 zinc ion per subunit.</text>
</comment>